<dbReference type="Proteomes" id="UP000199249">
    <property type="component" value="Unassembled WGS sequence"/>
</dbReference>
<name>A0A1H3B9J4_9BACT</name>
<dbReference type="RefSeq" id="WP_092736926.1">
    <property type="nucleotide sequence ID" value="NZ_FNOV01000001.1"/>
</dbReference>
<keyword evidence="3" id="KW-1185">Reference proteome</keyword>
<dbReference type="EMBL" id="FNOV01000001">
    <property type="protein sequence ID" value="SDX37699.1"/>
    <property type="molecule type" value="Genomic_DNA"/>
</dbReference>
<dbReference type="AlphaFoldDB" id="A0A1H3B9J4"/>
<organism evidence="2 3">
    <name type="scientific">Hymenobacter psychrophilus</name>
    <dbReference type="NCBI Taxonomy" id="651662"/>
    <lineage>
        <taxon>Bacteria</taxon>
        <taxon>Pseudomonadati</taxon>
        <taxon>Bacteroidota</taxon>
        <taxon>Cytophagia</taxon>
        <taxon>Cytophagales</taxon>
        <taxon>Hymenobacteraceae</taxon>
        <taxon>Hymenobacter</taxon>
    </lineage>
</organism>
<feature type="transmembrane region" description="Helical" evidence="1">
    <location>
        <begin position="114"/>
        <end position="131"/>
    </location>
</feature>
<evidence type="ECO:0000313" key="3">
    <source>
        <dbReference type="Proteomes" id="UP000199249"/>
    </source>
</evidence>
<protein>
    <submittedName>
        <fullName evidence="2">Uncharacterized protein</fullName>
    </submittedName>
</protein>
<feature type="transmembrane region" description="Helical" evidence="1">
    <location>
        <begin position="76"/>
        <end position="94"/>
    </location>
</feature>
<dbReference type="STRING" id="651662.SAMN04488069_101181"/>
<keyword evidence="1" id="KW-1133">Transmembrane helix</keyword>
<keyword evidence="1" id="KW-0812">Transmembrane</keyword>
<evidence type="ECO:0000313" key="2">
    <source>
        <dbReference type="EMBL" id="SDX37699.1"/>
    </source>
</evidence>
<reference evidence="3" key="1">
    <citation type="submission" date="2016-10" db="EMBL/GenBank/DDBJ databases">
        <authorList>
            <person name="Varghese N."/>
            <person name="Submissions S."/>
        </authorList>
    </citation>
    <scope>NUCLEOTIDE SEQUENCE [LARGE SCALE GENOMIC DNA]</scope>
    <source>
        <strain evidence="3">CGMCC 1.8975</strain>
    </source>
</reference>
<gene>
    <name evidence="2" type="ORF">SAMN04488069_101181</name>
</gene>
<accession>A0A1H3B9J4</accession>
<proteinExistence type="predicted"/>
<evidence type="ECO:0000256" key="1">
    <source>
        <dbReference type="SAM" id="Phobius"/>
    </source>
</evidence>
<dbReference type="OrthoDB" id="882425at2"/>
<sequence length="132" mass="13890">MPPSVSATTTNPPLYSQRIIRLFSLAFSAVAGGVLTASNLRAVGRPEEARKALWASVAYTVVMAVLISLVPDSSAYGAYAVGTGLAGGYGLNSYADKFIPNKRDFPARSVWRPLAICLLISAPVVASLIYAL</sequence>
<feature type="transmembrane region" description="Helical" evidence="1">
    <location>
        <begin position="52"/>
        <end position="70"/>
    </location>
</feature>
<feature type="transmembrane region" description="Helical" evidence="1">
    <location>
        <begin position="20"/>
        <end position="40"/>
    </location>
</feature>
<keyword evidence="1" id="KW-0472">Membrane</keyword>